<dbReference type="RefSeq" id="WP_147012473.1">
    <property type="nucleotide sequence ID" value="NZ_VORB01000001.1"/>
</dbReference>
<protein>
    <submittedName>
        <fullName evidence="1">Uncharacterized protein</fullName>
    </submittedName>
</protein>
<evidence type="ECO:0000313" key="2">
    <source>
        <dbReference type="Proteomes" id="UP000321168"/>
    </source>
</evidence>
<dbReference type="InterPro" id="IPR059231">
    <property type="entry name" value="Leader_pinensin"/>
</dbReference>
<accession>A0A5C6VLD9</accession>
<organism evidence="1 2">
    <name type="scientific">Luteibaculum oceani</name>
    <dbReference type="NCBI Taxonomy" id="1294296"/>
    <lineage>
        <taxon>Bacteria</taxon>
        <taxon>Pseudomonadati</taxon>
        <taxon>Bacteroidota</taxon>
        <taxon>Flavobacteriia</taxon>
        <taxon>Flavobacteriales</taxon>
        <taxon>Luteibaculaceae</taxon>
        <taxon>Luteibaculum</taxon>
    </lineage>
</organism>
<name>A0A5C6VLD9_9FLAO</name>
<dbReference type="EMBL" id="VORB01000001">
    <property type="protein sequence ID" value="TXC85236.1"/>
    <property type="molecule type" value="Genomic_DNA"/>
</dbReference>
<comment type="caution">
    <text evidence="1">The sequence shown here is derived from an EMBL/GenBank/DDBJ whole genome shotgun (WGS) entry which is preliminary data.</text>
</comment>
<dbReference type="NCBIfam" id="NF038180">
    <property type="entry name" value="leader_pinensin"/>
    <property type="match status" value="1"/>
</dbReference>
<dbReference type="AlphaFoldDB" id="A0A5C6VLD9"/>
<sequence length="76" mass="8277">MKKKLALKDFEVKSFVTNLNHTNGVKGGTGRTMECNTTNTTATEFSCLQYISCNPVACVPSDMNLCNIQINTNTNG</sequence>
<proteinExistence type="predicted"/>
<dbReference type="Proteomes" id="UP000321168">
    <property type="component" value="Unassembled WGS sequence"/>
</dbReference>
<keyword evidence="2" id="KW-1185">Reference proteome</keyword>
<gene>
    <name evidence="1" type="ORF">FRX97_01025</name>
</gene>
<evidence type="ECO:0000313" key="1">
    <source>
        <dbReference type="EMBL" id="TXC85236.1"/>
    </source>
</evidence>
<reference evidence="1 2" key="1">
    <citation type="submission" date="2019-08" db="EMBL/GenBank/DDBJ databases">
        <title>Genome of Luteibaculum oceani JCM 18817.</title>
        <authorList>
            <person name="Bowman J.P."/>
        </authorList>
    </citation>
    <scope>NUCLEOTIDE SEQUENCE [LARGE SCALE GENOMIC DNA]</scope>
    <source>
        <strain evidence="1 2">JCM 18817</strain>
    </source>
</reference>